<dbReference type="AlphaFoldDB" id="A0A8D3WSF7"/>
<evidence type="ECO:0000313" key="2">
    <source>
        <dbReference type="EMBL" id="ADW07748.1"/>
    </source>
</evidence>
<feature type="region of interest" description="Disordered" evidence="1">
    <location>
        <begin position="50"/>
        <end position="76"/>
    </location>
</feature>
<reference evidence="2 3" key="1">
    <citation type="submission" date="2011-01" db="EMBL/GenBank/DDBJ databases">
        <title>Complete sequence of chromosome of Streptomyces flavogriseus ATCC 33331.</title>
        <authorList>
            <consortium name="US DOE Joint Genome Institute"/>
            <person name="Lucas S."/>
            <person name="Copeland A."/>
            <person name="Lapidus A."/>
            <person name="Cheng J.-F."/>
            <person name="Goodwin L."/>
            <person name="Pitluck S."/>
            <person name="Davenport K."/>
            <person name="Detter J.C."/>
            <person name="Han C."/>
            <person name="Tapia R."/>
            <person name="Land M."/>
            <person name="Hauser L."/>
            <person name="Kyrpides N."/>
            <person name="Ivanova N."/>
            <person name="Ovchinnikova G."/>
            <person name="Pagani I."/>
            <person name="Brumm P."/>
            <person name="Mead D."/>
            <person name="Woyke T."/>
        </authorList>
    </citation>
    <scope>NUCLEOTIDE SEQUENCE [LARGE SCALE GENOMIC DNA]</scope>
    <source>
        <strain evidence="3">ATCC 33331 / IAF-45CD</strain>
    </source>
</reference>
<evidence type="ECO:0000313" key="3">
    <source>
        <dbReference type="Proteomes" id="UP000002066"/>
    </source>
</evidence>
<organism evidence="2 3">
    <name type="scientific">Streptomyces pratensis (strain ATCC 33331 / IAF-45CD)</name>
    <dbReference type="NCBI Taxonomy" id="591167"/>
    <lineage>
        <taxon>Bacteria</taxon>
        <taxon>Bacillati</taxon>
        <taxon>Actinomycetota</taxon>
        <taxon>Actinomycetes</taxon>
        <taxon>Kitasatosporales</taxon>
        <taxon>Streptomycetaceae</taxon>
        <taxon>Streptomyces</taxon>
    </lineage>
</organism>
<dbReference type="OrthoDB" id="3686068at2"/>
<evidence type="ECO:0000256" key="1">
    <source>
        <dbReference type="SAM" id="MobiDB-lite"/>
    </source>
</evidence>
<gene>
    <name evidence="2" type="ordered locus">Sfla_6399</name>
</gene>
<dbReference type="EMBL" id="CP002475">
    <property type="protein sequence ID" value="ADW07748.1"/>
    <property type="molecule type" value="Genomic_DNA"/>
</dbReference>
<accession>A0A8D3WSF7</accession>
<dbReference type="KEGG" id="sfa:Sfla_6399"/>
<protein>
    <submittedName>
        <fullName evidence="2">Uncharacterized protein</fullName>
    </submittedName>
</protein>
<name>A0A8D3WSF7_STRFA</name>
<proteinExistence type="predicted"/>
<dbReference type="Proteomes" id="UP000002066">
    <property type="component" value="Chromosome"/>
</dbReference>
<sequence length="350" mass="36805">MLVSLGLAATALVGCGSPDTGDPPHPPGAAELVSTQRMISLLEAVLPSGTVSEQRGKGAEKSSGSPPSAALSFEKDGRRSEVDVTLYRWAAPVPQFTLQCPDTAYSPYSQCTESKLSGGAVLVLDQSPENDSDPSGAVVFTARLTYKDGKQVVVRQSAVRPAGAAASVRAPGPLTRKHLSTIAASGEWKAVLSRMPEPPAEPRTNADAMTGTQMAATIASLTPSNLHVSDQGSSDGFGHAVVDDGHGKSLVGVNVQQWDRDDPRMREVFGTAETLADGTRVRVDKTPSRYGGSGAVVWTVDTFRTDGFRVVVQALNARAFKLPASRDEPALGIPQLRDMALSGAWRRTEG</sequence>